<protein>
    <submittedName>
        <fullName evidence="1">PEP-CTERM sorting domain-containing protein</fullName>
    </submittedName>
</protein>
<evidence type="ECO:0000313" key="1">
    <source>
        <dbReference type="EMBL" id="MBE9026512.1"/>
    </source>
</evidence>
<dbReference type="Proteomes" id="UP000622533">
    <property type="component" value="Unassembled WGS sequence"/>
</dbReference>
<accession>A0A8J7AIU4</accession>
<dbReference type="EMBL" id="JADEXS010000620">
    <property type="protein sequence ID" value="MBE9026512.1"/>
    <property type="molecule type" value="Genomic_DNA"/>
</dbReference>
<reference evidence="1" key="1">
    <citation type="submission" date="2020-10" db="EMBL/GenBank/DDBJ databases">
        <authorList>
            <person name="Castelo-Branco R."/>
            <person name="Eusebio N."/>
            <person name="Adriana R."/>
            <person name="Vieira A."/>
            <person name="Brugerolle De Fraissinette N."/>
            <person name="Rezende De Castro R."/>
            <person name="Schneider M.P."/>
            <person name="Vasconcelos V."/>
            <person name="Leao P.N."/>
        </authorList>
    </citation>
    <scope>NUCLEOTIDE SEQUENCE</scope>
    <source>
        <strain evidence="1">LEGE 12446</strain>
    </source>
</reference>
<gene>
    <name evidence="1" type="ORF">IQ276_30040</name>
</gene>
<sequence>MLTVLPMRLFWVILESLFGNQSCLEVIKMALLNKLSLPAISSAAALLMSVTLNIDNAQAALYRFSFEGEGVNGYFTYNDTTIGFADSPNATGYFEAGYDYKFDLGEKGVFEGTIGNPIVFLPRLEDGVTAPETDDFLWEVLPFQRQPASELAFVSYFHYPKGSFEGSTAIRTTVPSTAILDVYPNVDFPNSIGNLLYTGTVQTRIEKIPEPALLPALLGVGAWFIFRRRQRHGKLLDMDM</sequence>
<evidence type="ECO:0000313" key="2">
    <source>
        <dbReference type="Proteomes" id="UP000622533"/>
    </source>
</evidence>
<organism evidence="1 2">
    <name type="scientific">Desmonostoc muscorum LEGE 12446</name>
    <dbReference type="NCBI Taxonomy" id="1828758"/>
    <lineage>
        <taxon>Bacteria</taxon>
        <taxon>Bacillati</taxon>
        <taxon>Cyanobacteriota</taxon>
        <taxon>Cyanophyceae</taxon>
        <taxon>Nostocales</taxon>
        <taxon>Nostocaceae</taxon>
        <taxon>Desmonostoc</taxon>
    </lineage>
</organism>
<dbReference type="AlphaFoldDB" id="A0A8J7AIU4"/>
<proteinExistence type="predicted"/>
<dbReference type="InterPro" id="IPR013424">
    <property type="entry name" value="Ice-binding_C"/>
</dbReference>
<comment type="caution">
    <text evidence="1">The sequence shown here is derived from an EMBL/GenBank/DDBJ whole genome shotgun (WGS) entry which is preliminary data.</text>
</comment>
<dbReference type="NCBIfam" id="TIGR02595">
    <property type="entry name" value="PEP_CTERM"/>
    <property type="match status" value="1"/>
</dbReference>
<name>A0A8J7AIU4_DESMC</name>
<keyword evidence="2" id="KW-1185">Reference proteome</keyword>